<proteinExistence type="predicted"/>
<dbReference type="RefSeq" id="WP_255065145.1">
    <property type="nucleotide sequence ID" value="NZ_JANDBD010000021.1"/>
</dbReference>
<organism evidence="2 3">
    <name type="scientific">Mycolicibacterium arenosum</name>
    <dbReference type="NCBI Taxonomy" id="2952157"/>
    <lineage>
        <taxon>Bacteria</taxon>
        <taxon>Bacillati</taxon>
        <taxon>Actinomycetota</taxon>
        <taxon>Actinomycetes</taxon>
        <taxon>Mycobacteriales</taxon>
        <taxon>Mycobacteriaceae</taxon>
        <taxon>Mycolicibacterium</taxon>
    </lineage>
</organism>
<name>A0ABT1MDD2_9MYCO</name>
<evidence type="ECO:0000313" key="3">
    <source>
        <dbReference type="Proteomes" id="UP001651690"/>
    </source>
</evidence>
<keyword evidence="3" id="KW-1185">Reference proteome</keyword>
<keyword evidence="1" id="KW-0812">Transmembrane</keyword>
<gene>
    <name evidence="2" type="ORF">NM203_32320</name>
</gene>
<keyword evidence="1" id="KW-0472">Membrane</keyword>
<feature type="transmembrane region" description="Helical" evidence="1">
    <location>
        <begin position="68"/>
        <end position="88"/>
    </location>
</feature>
<sequence>MRSAVVAGLGGLVIGHVLWLVGIKLATMSGSVAFWVLIVAGVSLVAGVVGGLLGYLAYQRRATAKAAFLWALPMLPVLFSISVLGVTYL</sequence>
<reference evidence="2 3" key="1">
    <citation type="submission" date="2022-06" db="EMBL/GenBank/DDBJ databases">
        <title>Mycolicibacterium sp. CAU 1645 isolated from seawater.</title>
        <authorList>
            <person name="Kim W."/>
        </authorList>
    </citation>
    <scope>NUCLEOTIDE SEQUENCE [LARGE SCALE GENOMIC DNA]</scope>
    <source>
        <strain evidence="2 3">CAU 1645</strain>
    </source>
</reference>
<evidence type="ECO:0000256" key="1">
    <source>
        <dbReference type="SAM" id="Phobius"/>
    </source>
</evidence>
<dbReference type="Proteomes" id="UP001651690">
    <property type="component" value="Unassembled WGS sequence"/>
</dbReference>
<protein>
    <recommendedName>
        <fullName evidence="4">Major facilitator superfamily (MFS) profile domain-containing protein</fullName>
    </recommendedName>
</protein>
<feature type="transmembrane region" description="Helical" evidence="1">
    <location>
        <begin position="32"/>
        <end position="56"/>
    </location>
</feature>
<feature type="transmembrane region" description="Helical" evidence="1">
    <location>
        <begin position="5"/>
        <end position="26"/>
    </location>
</feature>
<evidence type="ECO:0008006" key="4">
    <source>
        <dbReference type="Google" id="ProtNLM"/>
    </source>
</evidence>
<keyword evidence="1" id="KW-1133">Transmembrane helix</keyword>
<evidence type="ECO:0000313" key="2">
    <source>
        <dbReference type="EMBL" id="MCP9276875.1"/>
    </source>
</evidence>
<dbReference type="EMBL" id="JANDBD010000021">
    <property type="protein sequence ID" value="MCP9276875.1"/>
    <property type="molecule type" value="Genomic_DNA"/>
</dbReference>
<accession>A0ABT1MDD2</accession>
<comment type="caution">
    <text evidence="2">The sequence shown here is derived from an EMBL/GenBank/DDBJ whole genome shotgun (WGS) entry which is preliminary data.</text>
</comment>